<evidence type="ECO:0000313" key="2">
    <source>
        <dbReference type="EMBL" id="OQO09940.1"/>
    </source>
</evidence>
<evidence type="ECO:0000313" key="3">
    <source>
        <dbReference type="Proteomes" id="UP000192596"/>
    </source>
</evidence>
<protein>
    <submittedName>
        <fullName evidence="2">Uncharacterized protein</fullName>
    </submittedName>
</protein>
<dbReference type="AlphaFoldDB" id="A0A1V8TEY6"/>
<organism evidence="2 3">
    <name type="scientific">Cryoendolithus antarcticus</name>
    <dbReference type="NCBI Taxonomy" id="1507870"/>
    <lineage>
        <taxon>Eukaryota</taxon>
        <taxon>Fungi</taxon>
        <taxon>Dikarya</taxon>
        <taxon>Ascomycota</taxon>
        <taxon>Pezizomycotina</taxon>
        <taxon>Dothideomycetes</taxon>
        <taxon>Dothideomycetidae</taxon>
        <taxon>Cladosporiales</taxon>
        <taxon>Cladosporiaceae</taxon>
        <taxon>Cryoendolithus</taxon>
    </lineage>
</organism>
<sequence length="287" mass="30192">MTDRPPLQDLPLRNRQALQTSTDTVQNIHPNVSAQSPSHGIETSQPQSGRIIYVDGALPDRSANQAEIGFVSSHPHRGQRSRTPSPPAITEPKAQELQHVAAQALLLVDGQESPQGNEPATEEARGGAKYLAGTEFGPLYYPPSPEGWREQDLSPSEAAAAGNVAAEQTLVATVPFREHLDQASGRRTTAPPAIRPAAQPKRICSRSITGFYSNGGHDPGGPFSVADKAYAGDQAAGPASRSADRGTADGAALLSGLRVPGSWRGAEGWPDDASKGADQAADRMDDD</sequence>
<reference evidence="3" key="1">
    <citation type="submission" date="2017-03" db="EMBL/GenBank/DDBJ databases">
        <title>Genomes of endolithic fungi from Antarctica.</title>
        <authorList>
            <person name="Coleine C."/>
            <person name="Masonjones S."/>
            <person name="Stajich J.E."/>
        </authorList>
    </citation>
    <scope>NUCLEOTIDE SEQUENCE [LARGE SCALE GENOMIC DNA]</scope>
    <source>
        <strain evidence="3">CCFEE 5527</strain>
    </source>
</reference>
<name>A0A1V8TEY6_9PEZI</name>
<dbReference type="InParanoid" id="A0A1V8TEY6"/>
<gene>
    <name evidence="2" type="ORF">B0A48_04295</name>
</gene>
<proteinExistence type="predicted"/>
<feature type="region of interest" description="Disordered" evidence="1">
    <location>
        <begin position="20"/>
        <end position="46"/>
    </location>
</feature>
<feature type="compositionally biased region" description="Basic and acidic residues" evidence="1">
    <location>
        <begin position="272"/>
        <end position="287"/>
    </location>
</feature>
<dbReference type="Proteomes" id="UP000192596">
    <property type="component" value="Unassembled WGS sequence"/>
</dbReference>
<feature type="compositionally biased region" description="Low complexity" evidence="1">
    <location>
        <begin position="186"/>
        <end position="200"/>
    </location>
</feature>
<feature type="region of interest" description="Disordered" evidence="1">
    <location>
        <begin position="213"/>
        <end position="287"/>
    </location>
</feature>
<dbReference type="EMBL" id="NAJO01000009">
    <property type="protein sequence ID" value="OQO09940.1"/>
    <property type="molecule type" value="Genomic_DNA"/>
</dbReference>
<keyword evidence="3" id="KW-1185">Reference proteome</keyword>
<comment type="caution">
    <text evidence="2">The sequence shown here is derived from an EMBL/GenBank/DDBJ whole genome shotgun (WGS) entry which is preliminary data.</text>
</comment>
<evidence type="ECO:0000256" key="1">
    <source>
        <dbReference type="SAM" id="MobiDB-lite"/>
    </source>
</evidence>
<feature type="region of interest" description="Disordered" evidence="1">
    <location>
        <begin position="181"/>
        <end position="200"/>
    </location>
</feature>
<accession>A0A1V8TEY6</accession>